<sequence>MRTCRQGVVLALGLACGLGCLPDPVDVAGKRCDSREECGAGFVCQAGRCATDGAGPDNLVGNAGFEQGVDGWVSTGSLTAVRPGFRGESAGRLEVPLAQERVTLQPLSPPLLEAQDSYYCASAWVRGPSGGSATLALLSDSEPQDPVSVSLNDTWQEVKTSTLFVGEEVGSVRLTFVAVPGAALSVDEVRLWRAGSIFCEDGP</sequence>
<dbReference type="Gene3D" id="2.60.120.260">
    <property type="entry name" value="Galactose-binding domain-like"/>
    <property type="match status" value="1"/>
</dbReference>
<dbReference type="PATRIC" id="fig|1278073.3.peg.1927"/>
<accession>L7U4Y5</accession>
<dbReference type="AlphaFoldDB" id="L7U4Y5"/>
<proteinExistence type="predicted"/>
<keyword evidence="2" id="KW-1185">Reference proteome</keyword>
<dbReference type="EMBL" id="CP004025">
    <property type="protein sequence ID" value="AGC43208.1"/>
    <property type="molecule type" value="Genomic_DNA"/>
</dbReference>
<evidence type="ECO:0000313" key="2">
    <source>
        <dbReference type="Proteomes" id="UP000011131"/>
    </source>
</evidence>
<organism evidence="1 2">
    <name type="scientific">Myxococcus stipitatus (strain DSM 14675 / JCM 12634 / Mx s8)</name>
    <dbReference type="NCBI Taxonomy" id="1278073"/>
    <lineage>
        <taxon>Bacteria</taxon>
        <taxon>Pseudomonadati</taxon>
        <taxon>Myxococcota</taxon>
        <taxon>Myxococcia</taxon>
        <taxon>Myxococcales</taxon>
        <taxon>Cystobacterineae</taxon>
        <taxon>Myxococcaceae</taxon>
        <taxon>Myxococcus</taxon>
    </lineage>
</organism>
<dbReference type="STRING" id="1278073.MYSTI_01876"/>
<name>L7U4Y5_MYXSD</name>
<dbReference type="KEGG" id="msd:MYSTI_01876"/>
<dbReference type="PROSITE" id="PS51257">
    <property type="entry name" value="PROKAR_LIPOPROTEIN"/>
    <property type="match status" value="1"/>
</dbReference>
<evidence type="ECO:0008006" key="3">
    <source>
        <dbReference type="Google" id="ProtNLM"/>
    </source>
</evidence>
<dbReference type="Proteomes" id="UP000011131">
    <property type="component" value="Chromosome"/>
</dbReference>
<dbReference type="RefSeq" id="WP_015347470.1">
    <property type="nucleotide sequence ID" value="NC_020126.1"/>
</dbReference>
<dbReference type="HOGENOM" id="CLU_1347711_0_0_7"/>
<dbReference type="OrthoDB" id="3981930at2"/>
<protein>
    <recommendedName>
        <fullName evidence="3">Lipoprotein</fullName>
    </recommendedName>
</protein>
<evidence type="ECO:0000313" key="1">
    <source>
        <dbReference type="EMBL" id="AGC43208.1"/>
    </source>
</evidence>
<gene>
    <name evidence="1" type="ordered locus">MYSTI_01876</name>
</gene>
<reference evidence="1 2" key="1">
    <citation type="journal article" date="2013" name="Genome Announc.">
        <title>Complete genome sequence of Myxococcus stipitatus strain DSM 14675, a fruiting myxobacterium.</title>
        <authorList>
            <person name="Huntley S."/>
            <person name="Kneip S."/>
            <person name="Treuner-Lange A."/>
            <person name="Sogaard-Andersen L."/>
        </authorList>
    </citation>
    <scope>NUCLEOTIDE SEQUENCE [LARGE SCALE GENOMIC DNA]</scope>
    <source>
        <strain evidence="2">DSM 14675 / JCM 12634 / Mx s8</strain>
    </source>
</reference>